<gene>
    <name evidence="2" type="ORF">C0Z18_18495</name>
</gene>
<dbReference type="InterPro" id="IPR026870">
    <property type="entry name" value="Zinc_ribbon_dom"/>
</dbReference>
<feature type="domain" description="Zinc-ribbon" evidence="1">
    <location>
        <begin position="54"/>
        <end position="74"/>
    </location>
</feature>
<comment type="caution">
    <text evidence="2">The sequence shown here is derived from an EMBL/GenBank/DDBJ whole genome shotgun (WGS) entry which is preliminary data.</text>
</comment>
<dbReference type="Proteomes" id="UP000235616">
    <property type="component" value="Unassembled WGS sequence"/>
</dbReference>
<dbReference type="AlphaFoldDB" id="A0A2N7VL23"/>
<keyword evidence="3" id="KW-1185">Reference proteome</keyword>
<dbReference type="Pfam" id="PF13240">
    <property type="entry name" value="Zn_Ribbon_1"/>
    <property type="match status" value="1"/>
</dbReference>
<accession>A0A2N7VL23</accession>
<proteinExistence type="predicted"/>
<organism evidence="2 3">
    <name type="scientific">Trinickia dabaoshanensis</name>
    <dbReference type="NCBI Taxonomy" id="564714"/>
    <lineage>
        <taxon>Bacteria</taxon>
        <taxon>Pseudomonadati</taxon>
        <taxon>Pseudomonadota</taxon>
        <taxon>Betaproteobacteria</taxon>
        <taxon>Burkholderiales</taxon>
        <taxon>Burkholderiaceae</taxon>
        <taxon>Trinickia</taxon>
    </lineage>
</organism>
<evidence type="ECO:0000259" key="1">
    <source>
        <dbReference type="Pfam" id="PF13240"/>
    </source>
</evidence>
<protein>
    <recommendedName>
        <fullName evidence="1">Zinc-ribbon domain-containing protein</fullName>
    </recommendedName>
</protein>
<evidence type="ECO:0000313" key="2">
    <source>
        <dbReference type="EMBL" id="PMS17837.1"/>
    </source>
</evidence>
<name>A0A2N7VL23_9BURK</name>
<reference evidence="2 3" key="1">
    <citation type="submission" date="2018-01" db="EMBL/GenBank/DDBJ databases">
        <title>Whole genome analyses suggest that Burkholderia sensu lato contains two further novel genera in the rhizoxinica-symbiotica group Mycetohabitans gen. nov., and Trinickia gen. nov.: implications for the evolution of diazotrophy and nodulation in the Burkholderiaceae.</title>
        <authorList>
            <person name="Estrada-de los Santos P."/>
            <person name="Palmer M."/>
            <person name="Chavez-Ramirez B."/>
            <person name="Beukes C."/>
            <person name="Steenkamp E.T."/>
            <person name="Hirsch A.M."/>
            <person name="Manyaka P."/>
            <person name="Maluk M."/>
            <person name="Lafos M."/>
            <person name="Crook M."/>
            <person name="Gross E."/>
            <person name="Simon M.F."/>
            <person name="Bueno dos Reis Junior F."/>
            <person name="Poole P.S."/>
            <person name="Venter S.N."/>
            <person name="James E.K."/>
        </authorList>
    </citation>
    <scope>NUCLEOTIDE SEQUENCE [LARGE SCALE GENOMIC DNA]</scope>
    <source>
        <strain evidence="2 3">GIMN1.004</strain>
    </source>
</reference>
<sequence length="276" mass="29486">MGYVGIDSDAAELSTSMPYRNRQQPASSWISHDWLGSQPLLWSQKRGTKMSLIKCRECGAQVSEEAKKCPNCGAVPQKKMGLGMKVLLGFGAILVIGTMAGHSSGGATSAAQDGGGTAPATQAEVASLQAAALADGPLWSYEDGADKMRGTHWASATVDATEKLHFSFPYNGGSTPSLEVRQKGKQVDVILFVSKGQFLCHIDGCSVEVKFDDGAVSPYFAGEADDGETNLLFIEGAARFIAKLRKAKTVTIEAEFFQEGNRQMTFPVKGLRWPLA</sequence>
<dbReference type="EMBL" id="PNYA01000017">
    <property type="protein sequence ID" value="PMS17837.1"/>
    <property type="molecule type" value="Genomic_DNA"/>
</dbReference>
<evidence type="ECO:0000313" key="3">
    <source>
        <dbReference type="Proteomes" id="UP000235616"/>
    </source>
</evidence>